<keyword evidence="2" id="KW-0808">Transferase</keyword>
<name>A0A1H9KBQ1_9HYPH</name>
<evidence type="ECO:0000313" key="3">
    <source>
        <dbReference type="Proteomes" id="UP000199647"/>
    </source>
</evidence>
<evidence type="ECO:0000313" key="2">
    <source>
        <dbReference type="EMBL" id="SEQ96357.1"/>
    </source>
</evidence>
<accession>A0A1H9KBQ1</accession>
<dbReference type="AlphaFoldDB" id="A0A1H9KBQ1"/>
<dbReference type="NCBIfam" id="NF038261">
    <property type="entry name" value="rhodoquin_RquA"/>
    <property type="match status" value="1"/>
</dbReference>
<dbReference type="GO" id="GO:0032259">
    <property type="term" value="P:methylation"/>
    <property type="evidence" value="ECO:0007669"/>
    <property type="project" value="UniProtKB-KW"/>
</dbReference>
<dbReference type="EMBL" id="FOFG01000009">
    <property type="protein sequence ID" value="SEQ96357.1"/>
    <property type="molecule type" value="Genomic_DNA"/>
</dbReference>
<dbReference type="RefSeq" id="WP_092497245.1">
    <property type="nucleotide sequence ID" value="NZ_FOFG01000009.1"/>
</dbReference>
<sequence length="237" mass="26071">MTDLATALSVSDASSRTVPEYLKNTYRWAYLDARTAPILDRHLVVQAILWGNADRLMDRAIAEFSPGDHVLQPAAVYGNFSQRLAAHLGPEGRLQVSDIAPLQVALTRRKLAAYPNAKVVRANAASPASGTYDGVCCFFLLHEVPGPFKRQIVNSVLASLQPGGKAVFVDYHRPGRFHPLRPIMKAVFHLLEPFAEELCASEIRKYADGAEGFAWSKETAFGGLYQIVIARKPAEPR</sequence>
<protein>
    <submittedName>
        <fullName evidence="2">Methyltransferase domain-containing protein</fullName>
    </submittedName>
</protein>
<gene>
    <name evidence="2" type="ORF">SAMN05216548_109143</name>
</gene>
<dbReference type="OrthoDB" id="9800454at2"/>
<dbReference type="GO" id="GO:0008168">
    <property type="term" value="F:methyltransferase activity"/>
    <property type="evidence" value="ECO:0007669"/>
    <property type="project" value="UniProtKB-KW"/>
</dbReference>
<feature type="domain" description="Methyltransferase" evidence="1">
    <location>
        <begin position="71"/>
        <end position="164"/>
    </location>
</feature>
<dbReference type="STRING" id="1855383.SAMN05216548_109143"/>
<proteinExistence type="predicted"/>
<reference evidence="2 3" key="1">
    <citation type="submission" date="2016-10" db="EMBL/GenBank/DDBJ databases">
        <authorList>
            <person name="de Groot N.N."/>
        </authorList>
    </citation>
    <scope>NUCLEOTIDE SEQUENCE [LARGE SCALE GENOMIC DNA]</scope>
    <source>
        <strain evidence="2 3">A52C2</strain>
    </source>
</reference>
<organism evidence="2 3">
    <name type="scientific">Faunimonas pinastri</name>
    <dbReference type="NCBI Taxonomy" id="1855383"/>
    <lineage>
        <taxon>Bacteria</taxon>
        <taxon>Pseudomonadati</taxon>
        <taxon>Pseudomonadota</taxon>
        <taxon>Alphaproteobacteria</taxon>
        <taxon>Hyphomicrobiales</taxon>
        <taxon>Afifellaceae</taxon>
        <taxon>Faunimonas</taxon>
    </lineage>
</organism>
<dbReference type="Gene3D" id="3.40.50.150">
    <property type="entry name" value="Vaccinia Virus protein VP39"/>
    <property type="match status" value="1"/>
</dbReference>
<dbReference type="Proteomes" id="UP000199647">
    <property type="component" value="Unassembled WGS sequence"/>
</dbReference>
<dbReference type="InterPro" id="IPR041698">
    <property type="entry name" value="Methyltransf_25"/>
</dbReference>
<dbReference type="Pfam" id="PF13649">
    <property type="entry name" value="Methyltransf_25"/>
    <property type="match status" value="1"/>
</dbReference>
<keyword evidence="3" id="KW-1185">Reference proteome</keyword>
<keyword evidence="2" id="KW-0489">Methyltransferase</keyword>
<dbReference type="InterPro" id="IPR029063">
    <property type="entry name" value="SAM-dependent_MTases_sf"/>
</dbReference>
<dbReference type="SUPFAM" id="SSF53335">
    <property type="entry name" value="S-adenosyl-L-methionine-dependent methyltransferases"/>
    <property type="match status" value="1"/>
</dbReference>
<evidence type="ECO:0000259" key="1">
    <source>
        <dbReference type="Pfam" id="PF13649"/>
    </source>
</evidence>